<dbReference type="Pfam" id="PF09935">
    <property type="entry name" value="DUF2167"/>
    <property type="match status" value="1"/>
</dbReference>
<reference evidence="3 4" key="1">
    <citation type="submission" date="2014-04" db="EMBL/GenBank/DDBJ databases">
        <title>Genome assembly of Hyalangium minutum DSM 14724.</title>
        <authorList>
            <person name="Sharma G."/>
            <person name="Subramanian S."/>
        </authorList>
    </citation>
    <scope>NUCLEOTIDE SEQUENCE [LARGE SCALE GENOMIC DNA]</scope>
    <source>
        <strain evidence="3 4">DSM 14724</strain>
    </source>
</reference>
<keyword evidence="2" id="KW-0732">Signal</keyword>
<feature type="transmembrane region" description="Helical" evidence="1">
    <location>
        <begin position="277"/>
        <end position="299"/>
    </location>
</feature>
<comment type="caution">
    <text evidence="3">The sequence shown here is derived from an EMBL/GenBank/DDBJ whole genome shotgun (WGS) entry which is preliminary data.</text>
</comment>
<name>A0A085WJQ9_9BACT</name>
<protein>
    <submittedName>
        <fullName evidence="3">Putative inner membrane protein</fullName>
    </submittedName>
</protein>
<sequence>MHAGWKWIAAGLLLTPLLALADLPPPKSDDLIKELEQGEMQEAEAPEEIPPGVKPGPVKVDLGHELALDVPDDHVFLDKPVAAKVLEQNGSFHHDNLLGIVVSKDEQAPWFVVIRYEDEGYIKDDEALDSKEILDAIKEGQEEANEERVQRGFKALRIGDWTEAPHYDRAQHHLVWALNASTEDGTSVNYNTRVLGRRGFVSLNLVVNPENLELSKPHVVKLLKNTSFNQGARYADFQEGTDKVAEYGLAGIVLGGAGLGAAKLVKVGLLAKASKFIIALLLAGKKFIVLALVGLGALLKKIFGGKDSSGNP</sequence>
<accession>A0A085WJQ9</accession>
<keyword evidence="1" id="KW-0812">Transmembrane</keyword>
<dbReference type="Proteomes" id="UP000028725">
    <property type="component" value="Unassembled WGS sequence"/>
</dbReference>
<evidence type="ECO:0000313" key="4">
    <source>
        <dbReference type="Proteomes" id="UP000028725"/>
    </source>
</evidence>
<evidence type="ECO:0000313" key="3">
    <source>
        <dbReference type="EMBL" id="KFE67922.1"/>
    </source>
</evidence>
<evidence type="ECO:0000256" key="1">
    <source>
        <dbReference type="SAM" id="Phobius"/>
    </source>
</evidence>
<dbReference type="STRING" id="394096.DB31_7159"/>
<gene>
    <name evidence="3" type="ORF">DB31_7159</name>
</gene>
<feature type="transmembrane region" description="Helical" evidence="1">
    <location>
        <begin position="247"/>
        <end position="265"/>
    </location>
</feature>
<keyword evidence="4" id="KW-1185">Reference proteome</keyword>
<dbReference type="AlphaFoldDB" id="A0A085WJQ9"/>
<feature type="signal peptide" evidence="2">
    <location>
        <begin position="1"/>
        <end position="21"/>
    </location>
</feature>
<dbReference type="OrthoDB" id="196355at2"/>
<dbReference type="EMBL" id="JMCB01000006">
    <property type="protein sequence ID" value="KFE67922.1"/>
    <property type="molecule type" value="Genomic_DNA"/>
</dbReference>
<keyword evidence="1" id="KW-1133">Transmembrane helix</keyword>
<proteinExistence type="predicted"/>
<dbReference type="RefSeq" id="WP_052419993.1">
    <property type="nucleotide sequence ID" value="NZ_JMCB01000006.1"/>
</dbReference>
<dbReference type="PATRIC" id="fig|394096.3.peg.3202"/>
<dbReference type="InterPro" id="IPR018682">
    <property type="entry name" value="DUF2167_membr"/>
</dbReference>
<evidence type="ECO:0000256" key="2">
    <source>
        <dbReference type="SAM" id="SignalP"/>
    </source>
</evidence>
<organism evidence="3 4">
    <name type="scientific">Hyalangium minutum</name>
    <dbReference type="NCBI Taxonomy" id="394096"/>
    <lineage>
        <taxon>Bacteria</taxon>
        <taxon>Pseudomonadati</taxon>
        <taxon>Myxococcota</taxon>
        <taxon>Myxococcia</taxon>
        <taxon>Myxococcales</taxon>
        <taxon>Cystobacterineae</taxon>
        <taxon>Archangiaceae</taxon>
        <taxon>Hyalangium</taxon>
    </lineage>
</organism>
<feature type="chain" id="PRO_5001799664" evidence="2">
    <location>
        <begin position="22"/>
        <end position="312"/>
    </location>
</feature>
<keyword evidence="1" id="KW-0472">Membrane</keyword>